<gene>
    <name evidence="2" type="ORF">HAX54_047602</name>
</gene>
<proteinExistence type="predicted"/>
<protein>
    <submittedName>
        <fullName evidence="2">Uncharacterized protein</fullName>
    </submittedName>
</protein>
<feature type="region of interest" description="Disordered" evidence="1">
    <location>
        <begin position="22"/>
        <end position="72"/>
    </location>
</feature>
<comment type="caution">
    <text evidence="2">The sequence shown here is derived from an EMBL/GenBank/DDBJ whole genome shotgun (WGS) entry which is preliminary data.</text>
</comment>
<sequence>MDEQLRWVKFGKYQPELQFCTGRSGKQGASEQLDTLRPGFGNESKKPSQGSETHFPNGILFMGSSGVRPSVK</sequence>
<organism evidence="2 3">
    <name type="scientific">Datura stramonium</name>
    <name type="common">Jimsonweed</name>
    <name type="synonym">Common thornapple</name>
    <dbReference type="NCBI Taxonomy" id="4076"/>
    <lineage>
        <taxon>Eukaryota</taxon>
        <taxon>Viridiplantae</taxon>
        <taxon>Streptophyta</taxon>
        <taxon>Embryophyta</taxon>
        <taxon>Tracheophyta</taxon>
        <taxon>Spermatophyta</taxon>
        <taxon>Magnoliopsida</taxon>
        <taxon>eudicotyledons</taxon>
        <taxon>Gunneridae</taxon>
        <taxon>Pentapetalae</taxon>
        <taxon>asterids</taxon>
        <taxon>lamiids</taxon>
        <taxon>Solanales</taxon>
        <taxon>Solanaceae</taxon>
        <taxon>Solanoideae</taxon>
        <taxon>Datureae</taxon>
        <taxon>Datura</taxon>
    </lineage>
</organism>
<evidence type="ECO:0000256" key="1">
    <source>
        <dbReference type="SAM" id="MobiDB-lite"/>
    </source>
</evidence>
<dbReference type="EMBL" id="JACEIK010000771">
    <property type="protein sequence ID" value="MCD7462029.1"/>
    <property type="molecule type" value="Genomic_DNA"/>
</dbReference>
<name>A0ABS8SSN2_DATST</name>
<dbReference type="Proteomes" id="UP000823775">
    <property type="component" value="Unassembled WGS sequence"/>
</dbReference>
<evidence type="ECO:0000313" key="3">
    <source>
        <dbReference type="Proteomes" id="UP000823775"/>
    </source>
</evidence>
<reference evidence="2 3" key="1">
    <citation type="journal article" date="2021" name="BMC Genomics">
        <title>Datura genome reveals duplications of psychoactive alkaloid biosynthetic genes and high mutation rate following tissue culture.</title>
        <authorList>
            <person name="Rajewski A."/>
            <person name="Carter-House D."/>
            <person name="Stajich J."/>
            <person name="Litt A."/>
        </authorList>
    </citation>
    <scope>NUCLEOTIDE SEQUENCE [LARGE SCALE GENOMIC DNA]</scope>
    <source>
        <strain evidence="2">AR-01</strain>
    </source>
</reference>
<evidence type="ECO:0000313" key="2">
    <source>
        <dbReference type="EMBL" id="MCD7462029.1"/>
    </source>
</evidence>
<keyword evidence="3" id="KW-1185">Reference proteome</keyword>
<accession>A0ABS8SSN2</accession>